<dbReference type="SUPFAM" id="SSF51735">
    <property type="entry name" value="NAD(P)-binding Rossmann-fold domains"/>
    <property type="match status" value="1"/>
</dbReference>
<comment type="similarity">
    <text evidence="1">Belongs to the short-chain dehydrogenases/reductases (SDR) family.</text>
</comment>
<dbReference type="CDD" id="cd05233">
    <property type="entry name" value="SDR_c"/>
    <property type="match status" value="1"/>
</dbReference>
<proteinExistence type="inferred from homology"/>
<dbReference type="InterPro" id="IPR002347">
    <property type="entry name" value="SDR_fam"/>
</dbReference>
<accession>A0AAE6ETE0</accession>
<dbReference type="InterPro" id="IPR036291">
    <property type="entry name" value="NAD(P)-bd_dom_sf"/>
</dbReference>
<dbReference type="GO" id="GO:0006633">
    <property type="term" value="P:fatty acid biosynthetic process"/>
    <property type="evidence" value="ECO:0007669"/>
    <property type="project" value="TreeGrafter"/>
</dbReference>
<evidence type="ECO:0000313" key="4">
    <source>
        <dbReference type="Proteomes" id="UP000036847"/>
    </source>
</evidence>
<sequence>MEYTLITGASSGIGEALAISLSKKSNLLLVGRNSEKLEKVRLKCYNSDNHKLFICDLSSERACLFQQLTALLIRENITIQNMIYSAGITKILPIKNISVMNIDEIFTVNLFSAIEILKTLLKKDNKKSLKNVIFISSLWSIRGEVGNSIYAASKGALNALTFSLAKELAPTIRVNSILPGAVKTPMTEMLLDSEIGQRQLRDYPLGFGECSDITDYVEFLLSEKARWITGQLIKIDGGRSVL</sequence>
<dbReference type="Proteomes" id="UP000036847">
    <property type="component" value="Chromosome"/>
</dbReference>
<organism evidence="3 4">
    <name type="scientific">Bacteroides fragilis</name>
    <dbReference type="NCBI Taxonomy" id="817"/>
    <lineage>
        <taxon>Bacteria</taxon>
        <taxon>Pseudomonadati</taxon>
        <taxon>Bacteroidota</taxon>
        <taxon>Bacteroidia</taxon>
        <taxon>Bacteroidales</taxon>
        <taxon>Bacteroidaceae</taxon>
        <taxon>Bacteroides</taxon>
    </lineage>
</organism>
<name>A0AAE6ETE0_BACFG</name>
<dbReference type="RefSeq" id="WP_032536246.1">
    <property type="nucleotide sequence ID" value="NZ_CP036546.1"/>
</dbReference>
<dbReference type="Pfam" id="PF00106">
    <property type="entry name" value="adh_short"/>
    <property type="match status" value="1"/>
</dbReference>
<dbReference type="EMBL" id="CP036546">
    <property type="protein sequence ID" value="QCQ45695.1"/>
    <property type="molecule type" value="Genomic_DNA"/>
</dbReference>
<dbReference type="GO" id="GO:0016616">
    <property type="term" value="F:oxidoreductase activity, acting on the CH-OH group of donors, NAD or NADP as acceptor"/>
    <property type="evidence" value="ECO:0007669"/>
    <property type="project" value="TreeGrafter"/>
</dbReference>
<gene>
    <name evidence="3" type="ORF">EC80_012930</name>
</gene>
<dbReference type="PROSITE" id="PS00061">
    <property type="entry name" value="ADH_SHORT"/>
    <property type="match status" value="1"/>
</dbReference>
<dbReference type="Gene3D" id="3.40.50.720">
    <property type="entry name" value="NAD(P)-binding Rossmann-like Domain"/>
    <property type="match status" value="1"/>
</dbReference>
<dbReference type="PRINTS" id="PR00081">
    <property type="entry name" value="GDHRDH"/>
</dbReference>
<evidence type="ECO:0000256" key="1">
    <source>
        <dbReference type="ARBA" id="ARBA00006484"/>
    </source>
</evidence>
<dbReference type="PANTHER" id="PTHR42760">
    <property type="entry name" value="SHORT-CHAIN DEHYDROGENASES/REDUCTASES FAMILY MEMBER"/>
    <property type="match status" value="1"/>
</dbReference>
<keyword evidence="2" id="KW-0560">Oxidoreductase</keyword>
<dbReference type="AlphaFoldDB" id="A0AAE6ETE0"/>
<evidence type="ECO:0000313" key="3">
    <source>
        <dbReference type="EMBL" id="QCQ45695.1"/>
    </source>
</evidence>
<dbReference type="GO" id="GO:0048038">
    <property type="term" value="F:quinone binding"/>
    <property type="evidence" value="ECO:0007669"/>
    <property type="project" value="TreeGrafter"/>
</dbReference>
<dbReference type="PANTHER" id="PTHR42760:SF133">
    <property type="entry name" value="3-OXOACYL-[ACYL-CARRIER-PROTEIN] REDUCTASE"/>
    <property type="match status" value="1"/>
</dbReference>
<reference evidence="3 4" key="1">
    <citation type="submission" date="2019-03" db="EMBL/GenBank/DDBJ databases">
        <title>Complete genome assembly of MDR B. fragilis.</title>
        <authorList>
            <person name="Sydenham T.V."/>
            <person name="Hasman H."/>
            <person name="Justesen U.S."/>
        </authorList>
    </citation>
    <scope>NUCLEOTIDE SEQUENCE [LARGE SCALE GENOMIC DNA]</scope>
    <source>
        <strain evidence="3 4">DCMSKEJBY0001B</strain>
    </source>
</reference>
<dbReference type="InterPro" id="IPR020904">
    <property type="entry name" value="Sc_DH/Rdtase_CS"/>
</dbReference>
<evidence type="ECO:0000256" key="2">
    <source>
        <dbReference type="ARBA" id="ARBA00023002"/>
    </source>
</evidence>
<protein>
    <submittedName>
        <fullName evidence="3">SDR family oxidoreductase</fullName>
    </submittedName>
</protein>